<evidence type="ECO:0000313" key="3">
    <source>
        <dbReference type="Proteomes" id="UP001225356"/>
    </source>
</evidence>
<dbReference type="EMBL" id="JAUSQU010000001">
    <property type="protein sequence ID" value="MDP9844836.1"/>
    <property type="molecule type" value="Genomic_DNA"/>
</dbReference>
<gene>
    <name evidence="2" type="ORF">J2853_004047</name>
</gene>
<dbReference type="Proteomes" id="UP001225356">
    <property type="component" value="Unassembled WGS sequence"/>
</dbReference>
<evidence type="ECO:0000313" key="2">
    <source>
        <dbReference type="EMBL" id="MDP9844836.1"/>
    </source>
</evidence>
<dbReference type="PANTHER" id="PTHR35525">
    <property type="entry name" value="BLL6575 PROTEIN"/>
    <property type="match status" value="1"/>
</dbReference>
<dbReference type="InterPro" id="IPR023286">
    <property type="entry name" value="ABATE_dom_sf"/>
</dbReference>
<dbReference type="SUPFAM" id="SSF160904">
    <property type="entry name" value="Jann2411-like"/>
    <property type="match status" value="1"/>
</dbReference>
<feature type="domain" description="Zinc finger CGNR" evidence="1">
    <location>
        <begin position="136"/>
        <end position="178"/>
    </location>
</feature>
<accession>A0ABT9QEQ7</accession>
<dbReference type="RefSeq" id="WP_307559992.1">
    <property type="nucleotide sequence ID" value="NZ_JAUSQU010000001.1"/>
</dbReference>
<organism evidence="2 3">
    <name type="scientific">Streptosporangium lutulentum</name>
    <dbReference type="NCBI Taxonomy" id="1461250"/>
    <lineage>
        <taxon>Bacteria</taxon>
        <taxon>Bacillati</taxon>
        <taxon>Actinomycetota</taxon>
        <taxon>Actinomycetes</taxon>
        <taxon>Streptosporangiales</taxon>
        <taxon>Streptosporangiaceae</taxon>
        <taxon>Streptosporangium</taxon>
    </lineage>
</organism>
<proteinExistence type="predicted"/>
<comment type="caution">
    <text evidence="2">The sequence shown here is derived from an EMBL/GenBank/DDBJ whole genome shotgun (WGS) entry which is preliminary data.</text>
</comment>
<dbReference type="Pfam" id="PF11706">
    <property type="entry name" value="zf-CGNR"/>
    <property type="match status" value="1"/>
</dbReference>
<dbReference type="InterPro" id="IPR010852">
    <property type="entry name" value="ABATE"/>
</dbReference>
<protein>
    <submittedName>
        <fullName evidence="2">RNA-binding Zn ribbon-like protein</fullName>
    </submittedName>
</protein>
<sequence>MEHAFPCGNLALDFVGTLRARRNPVPTDVLTSPRSLDAWFRESGLVDAGGGDAGPADLDDAIALREAIYALVIARMRNDGYDEDALTLVNRVAGTPSAIPRLTRDGRRREATAGQAMSSVAREAIDILGGPYAPPLKECTRPECTQIYLDHSRGGRREWCAMQTCGNKVKAAAYRARKRSAAAEVAV</sequence>
<dbReference type="Pfam" id="PF07336">
    <property type="entry name" value="ABATE"/>
    <property type="match status" value="1"/>
</dbReference>
<name>A0ABT9QEQ7_9ACTN</name>
<evidence type="ECO:0000259" key="1">
    <source>
        <dbReference type="Pfam" id="PF11706"/>
    </source>
</evidence>
<dbReference type="PANTHER" id="PTHR35525:SF3">
    <property type="entry name" value="BLL6575 PROTEIN"/>
    <property type="match status" value="1"/>
</dbReference>
<dbReference type="Gene3D" id="1.10.3300.10">
    <property type="entry name" value="Jann2411-like domain"/>
    <property type="match status" value="1"/>
</dbReference>
<reference evidence="2 3" key="1">
    <citation type="submission" date="2023-07" db="EMBL/GenBank/DDBJ databases">
        <title>Sequencing the genomes of 1000 actinobacteria strains.</title>
        <authorList>
            <person name="Klenk H.-P."/>
        </authorList>
    </citation>
    <scope>NUCLEOTIDE SEQUENCE [LARGE SCALE GENOMIC DNA]</scope>
    <source>
        <strain evidence="2 3">DSM 46740</strain>
    </source>
</reference>
<keyword evidence="3" id="KW-1185">Reference proteome</keyword>
<dbReference type="InterPro" id="IPR021005">
    <property type="entry name" value="Znf_CGNR"/>
</dbReference>